<dbReference type="Pfam" id="PF09852">
    <property type="entry name" value="DUF2079"/>
    <property type="match status" value="1"/>
</dbReference>
<feature type="transmembrane region" description="Helical" evidence="1">
    <location>
        <begin position="264"/>
        <end position="285"/>
    </location>
</feature>
<feature type="transmembrane region" description="Helical" evidence="1">
    <location>
        <begin position="305"/>
        <end position="324"/>
    </location>
</feature>
<evidence type="ECO:0000313" key="2">
    <source>
        <dbReference type="EMBL" id="NAS20694.1"/>
    </source>
</evidence>
<feature type="transmembrane region" description="Helical" evidence="1">
    <location>
        <begin position="336"/>
        <end position="357"/>
    </location>
</feature>
<feature type="transmembrane region" description="Helical" evidence="1">
    <location>
        <begin position="198"/>
        <end position="220"/>
    </location>
</feature>
<proteinExistence type="predicted"/>
<dbReference type="InterPro" id="IPR018650">
    <property type="entry name" value="STSV1_Orf64"/>
</dbReference>
<protein>
    <submittedName>
        <fullName evidence="2">DUF2079 domain-containing protein</fullName>
    </submittedName>
</protein>
<gene>
    <name evidence="2" type="ORF">GT755_03235</name>
</gene>
<accession>A0A7C9N0F0</accession>
<reference evidence="2 3" key="1">
    <citation type="submission" date="2020-01" db="EMBL/GenBank/DDBJ databases">
        <title>Herbidospora sp. NEAU-GS84 nov., a novel actinomycete isolated from soil.</title>
        <authorList>
            <person name="Han L."/>
        </authorList>
    </citation>
    <scope>NUCLEOTIDE SEQUENCE [LARGE SCALE GENOMIC DNA]</scope>
    <source>
        <strain evidence="2 3">NEAU-GS84</strain>
    </source>
</reference>
<feature type="transmembrane region" description="Helical" evidence="1">
    <location>
        <begin position="113"/>
        <end position="131"/>
    </location>
</feature>
<dbReference type="AlphaFoldDB" id="A0A7C9N0F0"/>
<keyword evidence="1" id="KW-0472">Membrane</keyword>
<keyword evidence="1" id="KW-1133">Transmembrane helix</keyword>
<feature type="transmembrane region" description="Helical" evidence="1">
    <location>
        <begin position="165"/>
        <end position="192"/>
    </location>
</feature>
<feature type="transmembrane region" description="Helical" evidence="1">
    <location>
        <begin position="89"/>
        <end position="108"/>
    </location>
</feature>
<keyword evidence="3" id="KW-1185">Reference proteome</keyword>
<feature type="transmembrane region" description="Helical" evidence="1">
    <location>
        <begin position="6"/>
        <end position="24"/>
    </location>
</feature>
<evidence type="ECO:0000313" key="3">
    <source>
        <dbReference type="Proteomes" id="UP000479526"/>
    </source>
</evidence>
<name>A0A7C9N0F0_9ACTN</name>
<keyword evidence="1" id="KW-0812">Transmembrane</keyword>
<sequence length="463" mass="49913">MGVWTLAWVSAVTYAVLGLVRLGTFRATVFDLVIVDQTVRGYAALGPPYAPSSGVQKGQGLDFLQLADHFSPIYALLAPFYAIHDGPQTLIVCQAVSFAAAIPFLWLYARRRLGVVAAYLVSGAYAMSFPVAQAVNFDVHEVMFVPVLSAIMIERFDRGRRLPAYLAAFGLLLVKEDMGLMLIGFGAALALTRRRLDGAIVAATGLGALALVRGVLIPWAGGSDDTHWRYDHLGDSVPAALAKLAGDPLDTLHLVFGDAGKIDLLVLLCWLTLFLCLFSPLALAAAPMVLERLVSDYSLWWSADYHYNAFVVAILFCAGVDGAARLAGRVEAKQTVVIAWAVAVAVVGLTQLPRFAFDQLADPGFYKPHDRAAAAYQAMGLVPDGVVVEAANHLGPMLTHRTTVLLWEPTPRGAPWVVADLGQLAWPWGSVDDAKKSVEERRAAGYMVLFERDGFVVLHKPGG</sequence>
<comment type="caution">
    <text evidence="2">The sequence shown here is derived from an EMBL/GenBank/DDBJ whole genome shotgun (WGS) entry which is preliminary data.</text>
</comment>
<evidence type="ECO:0000256" key="1">
    <source>
        <dbReference type="SAM" id="Phobius"/>
    </source>
</evidence>
<organism evidence="2 3">
    <name type="scientific">Herbidospora solisilvae</name>
    <dbReference type="NCBI Taxonomy" id="2696284"/>
    <lineage>
        <taxon>Bacteria</taxon>
        <taxon>Bacillati</taxon>
        <taxon>Actinomycetota</taxon>
        <taxon>Actinomycetes</taxon>
        <taxon>Streptosporangiales</taxon>
        <taxon>Streptosporangiaceae</taxon>
        <taxon>Herbidospora</taxon>
    </lineage>
</organism>
<dbReference type="EMBL" id="WXEW01000001">
    <property type="protein sequence ID" value="NAS20694.1"/>
    <property type="molecule type" value="Genomic_DNA"/>
</dbReference>
<dbReference type="Proteomes" id="UP000479526">
    <property type="component" value="Unassembled WGS sequence"/>
</dbReference>